<protein>
    <submittedName>
        <fullName evidence="2">DUF1049 domain-containing protein</fullName>
    </submittedName>
</protein>
<name>A0A7Y6Q1W5_9HYPH</name>
<keyword evidence="1" id="KW-0472">Membrane</keyword>
<dbReference type="AlphaFoldDB" id="A0A7Y6Q1W5"/>
<dbReference type="Proteomes" id="UP000520198">
    <property type="component" value="Unassembled WGS sequence"/>
</dbReference>
<keyword evidence="1" id="KW-0812">Transmembrane</keyword>
<dbReference type="RefSeq" id="WP_176351330.1">
    <property type="nucleotide sequence ID" value="NZ_JABWDU010000001.1"/>
</dbReference>
<evidence type="ECO:0000313" key="2">
    <source>
        <dbReference type="EMBL" id="NVD37539.1"/>
    </source>
</evidence>
<feature type="transmembrane region" description="Helical" evidence="1">
    <location>
        <begin position="50"/>
        <end position="70"/>
    </location>
</feature>
<keyword evidence="3" id="KW-1185">Reference proteome</keyword>
<gene>
    <name evidence="2" type="ORF">HT585_01620</name>
</gene>
<evidence type="ECO:0000256" key="1">
    <source>
        <dbReference type="SAM" id="Phobius"/>
    </source>
</evidence>
<reference evidence="2 3" key="1">
    <citation type="submission" date="2020-06" db="EMBL/GenBank/DDBJ databases">
        <authorList>
            <person name="Grouzdev D.S."/>
        </authorList>
    </citation>
    <scope>NUCLEOTIDE SEQUENCE [LARGE SCALE GENOMIC DNA]</scope>
    <source>
        <strain evidence="2 3">HO-A22</strain>
    </source>
</reference>
<keyword evidence="1" id="KW-1133">Transmembrane helix</keyword>
<sequence>MLKKLINIVFLVPIGVILIVLSVANRQSVTLALNPFRPEDSVLSVSAPFFVFLFLAVVVGLILGAAATWFSQGKYRRRARNEATEALKWHREAEKHRSQAEKLATQATLAAPQN</sequence>
<dbReference type="EMBL" id="JABWDU010000001">
    <property type="protein sequence ID" value="NVD37539.1"/>
    <property type="molecule type" value="Genomic_DNA"/>
</dbReference>
<proteinExistence type="predicted"/>
<evidence type="ECO:0000313" key="3">
    <source>
        <dbReference type="Proteomes" id="UP000520198"/>
    </source>
</evidence>
<accession>A0A7Y6Q1W5</accession>
<organism evidence="2 3">
    <name type="scientific">Ensifer oleiphilus</name>
    <dbReference type="NCBI Taxonomy" id="2742698"/>
    <lineage>
        <taxon>Bacteria</taxon>
        <taxon>Pseudomonadati</taxon>
        <taxon>Pseudomonadota</taxon>
        <taxon>Alphaproteobacteria</taxon>
        <taxon>Hyphomicrobiales</taxon>
        <taxon>Rhizobiaceae</taxon>
        <taxon>Sinorhizobium/Ensifer group</taxon>
        <taxon>Ensifer</taxon>
    </lineage>
</organism>
<comment type="caution">
    <text evidence="2">The sequence shown here is derived from an EMBL/GenBank/DDBJ whole genome shotgun (WGS) entry which is preliminary data.</text>
</comment>